<accession>A0AAN2C079</accession>
<dbReference type="KEGG" id="seme:MIZ01_2659"/>
<evidence type="ECO:0000313" key="1">
    <source>
        <dbReference type="EMBL" id="BCK88853.1"/>
    </source>
</evidence>
<organism evidence="1 2">
    <name type="scientific">Sideroxyarcus emersonii</name>
    <dbReference type="NCBI Taxonomy" id="2764705"/>
    <lineage>
        <taxon>Bacteria</taxon>
        <taxon>Pseudomonadati</taxon>
        <taxon>Pseudomonadota</taxon>
        <taxon>Betaproteobacteria</taxon>
        <taxon>Nitrosomonadales</taxon>
        <taxon>Gallionellaceae</taxon>
        <taxon>Sideroxyarcus</taxon>
    </lineage>
</organism>
<proteinExistence type="predicted"/>
<dbReference type="AlphaFoldDB" id="A0AAN2C079"/>
<gene>
    <name evidence="1" type="ORF">MIZ01_2659</name>
</gene>
<dbReference type="EMBL" id="AP023423">
    <property type="protein sequence ID" value="BCK88853.1"/>
    <property type="molecule type" value="Genomic_DNA"/>
</dbReference>
<keyword evidence="2" id="KW-1185">Reference proteome</keyword>
<name>A0AAN2C079_9PROT</name>
<reference evidence="1 2" key="1">
    <citation type="journal article" date="2022" name="Int. J. Syst. Evol. Microbiol.">
        <title>&lt;i&gt;Sideroxyarcus emersonii&lt;/i&gt; gen. nov. sp. nov., a neutrophilic, microaerobic iron- and thiosulfate-oxidizing bacterium isolated from iron-rich wetland sediment.</title>
        <authorList>
            <person name="Kato S."/>
            <person name="Itoh T."/>
            <person name="Iino T."/>
            <person name="Ohkuma M."/>
        </authorList>
    </citation>
    <scope>NUCLEOTIDE SEQUENCE [LARGE SCALE GENOMIC DNA]</scope>
    <source>
        <strain evidence="1 2">MIZ01</strain>
    </source>
</reference>
<sequence>MPMPETPLYKNDSLIFWQANIRRTRKSPDMQPIAESASMQIASHFHFWLSIFAADFGHHAGAGLFIDYVSHSW</sequence>
<protein>
    <submittedName>
        <fullName evidence="1">Uncharacterized protein</fullName>
    </submittedName>
</protein>
<evidence type="ECO:0000313" key="2">
    <source>
        <dbReference type="Proteomes" id="UP001320326"/>
    </source>
</evidence>
<dbReference type="Proteomes" id="UP001320326">
    <property type="component" value="Chromosome"/>
</dbReference>